<comment type="caution">
    <text evidence="1">The sequence shown here is derived from an EMBL/GenBank/DDBJ whole genome shotgun (WGS) entry which is preliminary data.</text>
</comment>
<sequence>MNPTTGPTSTEIITKGLHEDGHRAWGFVIYCCTYKSQTEWDEFMRRLLEDTEEYFDPDEALPGERELFNNLAITVFDDPAAFDGATAATVHAHFKRWATIAPQREQGTAAGAAAAGSERWGPEEALDSILNPIRKDSIHRERPFVRLIDKNWEAYSQYEDGQLIDCDEEPSEGDTHNEVG</sequence>
<organism evidence="1 2">
    <name type="scientific">Aspergillus ustus</name>
    <dbReference type="NCBI Taxonomy" id="40382"/>
    <lineage>
        <taxon>Eukaryota</taxon>
        <taxon>Fungi</taxon>
        <taxon>Dikarya</taxon>
        <taxon>Ascomycota</taxon>
        <taxon>Pezizomycotina</taxon>
        <taxon>Eurotiomycetes</taxon>
        <taxon>Eurotiomycetidae</taxon>
        <taxon>Eurotiales</taxon>
        <taxon>Aspergillaceae</taxon>
        <taxon>Aspergillus</taxon>
        <taxon>Aspergillus subgen. Nidulantes</taxon>
    </lineage>
</organism>
<name>A0A0C1EGW2_ASPUT</name>
<dbReference type="AlphaFoldDB" id="A0A0C1EGW2"/>
<evidence type="ECO:0000313" key="1">
    <source>
        <dbReference type="EMBL" id="KIA75899.1"/>
    </source>
</evidence>
<dbReference type="Proteomes" id="UP000053475">
    <property type="component" value="Unassembled WGS sequence"/>
</dbReference>
<dbReference type="EMBL" id="JOMC01000026">
    <property type="protein sequence ID" value="KIA75899.1"/>
    <property type="molecule type" value="Genomic_DNA"/>
</dbReference>
<keyword evidence="2" id="KW-1185">Reference proteome</keyword>
<gene>
    <name evidence="1" type="ORF">HK57_00304</name>
</gene>
<accession>A0A0C1EGW2</accession>
<proteinExistence type="predicted"/>
<reference evidence="1 2" key="1">
    <citation type="submission" date="2014-11" db="EMBL/GenBank/DDBJ databases">
        <title>Genomics derived discovery of secondary metabolites biosynthetic gene clusters in Aspergillus ustus.</title>
        <authorList>
            <person name="Pi B."/>
            <person name="Dai F."/>
            <person name="Song X."/>
            <person name="Zhu C."/>
            <person name="Li H."/>
            <person name="Yu D."/>
        </authorList>
    </citation>
    <scope>NUCLEOTIDE SEQUENCE [LARGE SCALE GENOMIC DNA]</scope>
    <source>
        <strain evidence="1 2">3.3904</strain>
    </source>
</reference>
<protein>
    <submittedName>
        <fullName evidence="1">Uncharacterized protein</fullName>
    </submittedName>
</protein>
<evidence type="ECO:0000313" key="2">
    <source>
        <dbReference type="Proteomes" id="UP000053475"/>
    </source>
</evidence>